<sequence length="320" mass="33767">MIERTRRTLLGAGIGALLAAATSYTSAGSWQHNVPLGGFDKVHIYTPDSRSPIGDGKSLLVLLHGCVQSIDSYLTADLEGAAETYGMVVAVPDAKHKAGYNCWSYWEDARSRSSGDYKNLISLAETMSDDSARDIDPNQVYIAGLSSGAVFANTTACIAPDVFAGVGVSAGPSIGTSPSGAIGRCEAADVTNRCLDYAGSNAEHFATQIASITHGTDDKTVNACYNQQNAQGMAGVYQVEQLPETSTFSEGGHTATETLWQDGRVSMLWLDGVGHAWSGGKQASGDYVSNTGVNYAHYLGAYFVAHNSRVDRTESPTSAR</sequence>
<comment type="caution">
    <text evidence="4">The sequence shown here is derived from an EMBL/GenBank/DDBJ whole genome shotgun (WGS) entry which is preliminary data.</text>
</comment>
<dbReference type="PANTHER" id="PTHR43037:SF5">
    <property type="entry name" value="FERULOYL ESTERASE"/>
    <property type="match status" value="1"/>
</dbReference>
<evidence type="ECO:0000313" key="4">
    <source>
        <dbReference type="EMBL" id="MBN8432205.1"/>
    </source>
</evidence>
<keyword evidence="5" id="KW-1185">Reference proteome</keyword>
<evidence type="ECO:0000256" key="2">
    <source>
        <dbReference type="ARBA" id="ARBA00022801"/>
    </source>
</evidence>
<dbReference type="NCBIfam" id="TIGR01840">
    <property type="entry name" value="esterase_phb"/>
    <property type="match status" value="1"/>
</dbReference>
<reference evidence="4 5" key="1">
    <citation type="submission" date="2020-12" db="EMBL/GenBank/DDBJ databases">
        <title>Oil enriched cultivation method for isolating marine PHA-producing bacteria.</title>
        <authorList>
            <person name="Zheng W."/>
            <person name="Yu S."/>
            <person name="Huang Y."/>
        </authorList>
    </citation>
    <scope>NUCLEOTIDE SEQUENCE [LARGE SCALE GENOMIC DNA]</scope>
    <source>
        <strain evidence="4 5">SN0-2</strain>
    </source>
</reference>
<proteinExistence type="predicted"/>
<feature type="chain" id="PRO_5045402466" evidence="3">
    <location>
        <begin position="28"/>
        <end position="320"/>
    </location>
</feature>
<name>A0ABS3EA81_9GAMM</name>
<evidence type="ECO:0000256" key="1">
    <source>
        <dbReference type="ARBA" id="ARBA00022729"/>
    </source>
</evidence>
<dbReference type="InterPro" id="IPR010126">
    <property type="entry name" value="Esterase_phb"/>
</dbReference>
<feature type="signal peptide" evidence="3">
    <location>
        <begin position="1"/>
        <end position="27"/>
    </location>
</feature>
<dbReference type="InterPro" id="IPR050955">
    <property type="entry name" value="Plant_Biomass_Hydrol_Est"/>
</dbReference>
<evidence type="ECO:0000256" key="3">
    <source>
        <dbReference type="SAM" id="SignalP"/>
    </source>
</evidence>
<organism evidence="4 5">
    <name type="scientific">Microbulbifer salipaludis</name>
    <dbReference type="NCBI Taxonomy" id="187980"/>
    <lineage>
        <taxon>Bacteria</taxon>
        <taxon>Pseudomonadati</taxon>
        <taxon>Pseudomonadota</taxon>
        <taxon>Gammaproteobacteria</taxon>
        <taxon>Cellvibrionales</taxon>
        <taxon>Microbulbiferaceae</taxon>
        <taxon>Microbulbifer</taxon>
    </lineage>
</organism>
<dbReference type="Pfam" id="PF10503">
    <property type="entry name" value="Esterase_PHB"/>
    <property type="match status" value="1"/>
</dbReference>
<keyword evidence="2" id="KW-0378">Hydrolase</keyword>
<dbReference type="RefSeq" id="WP_207003558.1">
    <property type="nucleotide sequence ID" value="NZ_JAEKJR010000002.1"/>
</dbReference>
<dbReference type="EMBL" id="JAEKJR010000002">
    <property type="protein sequence ID" value="MBN8432205.1"/>
    <property type="molecule type" value="Genomic_DNA"/>
</dbReference>
<dbReference type="InterPro" id="IPR029058">
    <property type="entry name" value="AB_hydrolase_fold"/>
</dbReference>
<evidence type="ECO:0000313" key="5">
    <source>
        <dbReference type="Proteomes" id="UP000664293"/>
    </source>
</evidence>
<keyword evidence="1 3" id="KW-0732">Signal</keyword>
<dbReference type="SUPFAM" id="SSF53474">
    <property type="entry name" value="alpha/beta-Hydrolases"/>
    <property type="match status" value="2"/>
</dbReference>
<gene>
    <name evidence="4" type="ORF">JF535_15240</name>
</gene>
<protein>
    <submittedName>
        <fullName evidence="4">PHB depolymerase family esterase</fullName>
    </submittedName>
</protein>
<dbReference type="Proteomes" id="UP000664293">
    <property type="component" value="Unassembled WGS sequence"/>
</dbReference>
<accession>A0ABS3EA81</accession>
<dbReference type="PANTHER" id="PTHR43037">
    <property type="entry name" value="UNNAMED PRODUCT-RELATED"/>
    <property type="match status" value="1"/>
</dbReference>
<dbReference type="Gene3D" id="3.40.50.1820">
    <property type="entry name" value="alpha/beta hydrolase"/>
    <property type="match status" value="1"/>
</dbReference>